<dbReference type="Pfam" id="PF12671">
    <property type="entry name" value="Amidase_6"/>
    <property type="match status" value="1"/>
</dbReference>
<dbReference type="PANTHER" id="PTHR40032:SF1">
    <property type="entry name" value="EXPORTED PROTEIN"/>
    <property type="match status" value="1"/>
</dbReference>
<dbReference type="RefSeq" id="WP_069194396.1">
    <property type="nucleotide sequence ID" value="NZ_RLII01000009.1"/>
</dbReference>
<feature type="domain" description="Putative amidase" evidence="1">
    <location>
        <begin position="11"/>
        <end position="159"/>
    </location>
</feature>
<dbReference type="PANTHER" id="PTHR40032">
    <property type="entry name" value="EXPORTED PROTEIN-RELATED"/>
    <property type="match status" value="1"/>
</dbReference>
<dbReference type="InterPro" id="IPR024301">
    <property type="entry name" value="Amidase_6"/>
</dbReference>
<evidence type="ECO:0000259" key="1">
    <source>
        <dbReference type="Pfam" id="PF12671"/>
    </source>
</evidence>
<evidence type="ECO:0000313" key="3">
    <source>
        <dbReference type="Proteomes" id="UP000289166"/>
    </source>
</evidence>
<organism evidence="2 3">
    <name type="scientific">Acetivibrio mesophilus</name>
    <dbReference type="NCBI Taxonomy" id="2487273"/>
    <lineage>
        <taxon>Bacteria</taxon>
        <taxon>Bacillati</taxon>
        <taxon>Bacillota</taxon>
        <taxon>Clostridia</taxon>
        <taxon>Eubacteriales</taxon>
        <taxon>Oscillospiraceae</taxon>
        <taxon>Acetivibrio</taxon>
    </lineage>
</organism>
<keyword evidence="3" id="KW-1185">Reference proteome</keyword>
<reference evidence="3" key="1">
    <citation type="submission" date="2018-11" db="EMBL/GenBank/DDBJ databases">
        <title>Genome sequencing of a novel mesophilic and cellulolytic organism within the genus Hungateiclostridium.</title>
        <authorList>
            <person name="Rettenmaier R."/>
            <person name="Liebl W."/>
            <person name="Zverlov V."/>
        </authorList>
    </citation>
    <scope>NUCLEOTIDE SEQUENCE [LARGE SCALE GENOMIC DNA]</scope>
    <source>
        <strain evidence="3">N2K1</strain>
    </source>
</reference>
<comment type="caution">
    <text evidence="2">The sequence shown here is derived from an EMBL/GenBank/DDBJ whole genome shotgun (WGS) entry which is preliminary data.</text>
</comment>
<name>A0A4Q0I447_9FIRM</name>
<dbReference type="AlphaFoldDB" id="A0A4Q0I447"/>
<sequence>MIDGTRLVRPYNRSRAVEYAHKWAFGRNPKYFSFDKLGGDCTNFASQVLFAGSNVMNYTPTYGWYYIDSNRRTASWTGVNFLYNFLVNNKGSGPYAQESDVRDIEPGDIIQLSFGGAPNFDHSPVVVQVGSPVSLQNILIAAHTYDRDYYPITKYNWVDIRFIHILGVRT</sequence>
<dbReference type="OrthoDB" id="9812429at2"/>
<gene>
    <name evidence="2" type="ORF">EFD62_08800</name>
</gene>
<evidence type="ECO:0000313" key="2">
    <source>
        <dbReference type="EMBL" id="RXE59054.1"/>
    </source>
</evidence>
<protein>
    <submittedName>
        <fullName evidence="2">Amidase</fullName>
    </submittedName>
</protein>
<proteinExistence type="predicted"/>
<dbReference type="Proteomes" id="UP000289166">
    <property type="component" value="Unassembled WGS sequence"/>
</dbReference>
<accession>A0A4Q0I447</accession>
<dbReference type="EMBL" id="RLII01000009">
    <property type="protein sequence ID" value="RXE59054.1"/>
    <property type="molecule type" value="Genomic_DNA"/>
</dbReference>